<feature type="compositionally biased region" description="Polar residues" evidence="1">
    <location>
        <begin position="109"/>
        <end position="118"/>
    </location>
</feature>
<feature type="compositionally biased region" description="Basic and acidic residues" evidence="1">
    <location>
        <begin position="655"/>
        <end position="673"/>
    </location>
</feature>
<feature type="compositionally biased region" description="Basic and acidic residues" evidence="1">
    <location>
        <begin position="482"/>
        <end position="493"/>
    </location>
</feature>
<feature type="region of interest" description="Disordered" evidence="1">
    <location>
        <begin position="600"/>
        <end position="679"/>
    </location>
</feature>
<feature type="compositionally biased region" description="Polar residues" evidence="1">
    <location>
        <begin position="407"/>
        <end position="422"/>
    </location>
</feature>
<name>A0A5C3L6S1_COPMA</name>
<feature type="compositionally biased region" description="Low complexity" evidence="1">
    <location>
        <begin position="607"/>
        <end position="624"/>
    </location>
</feature>
<protein>
    <submittedName>
        <fullName evidence="2">Uncharacterized protein</fullName>
    </submittedName>
</protein>
<feature type="compositionally biased region" description="Basic and acidic residues" evidence="1">
    <location>
        <begin position="369"/>
        <end position="404"/>
    </location>
</feature>
<evidence type="ECO:0000313" key="3">
    <source>
        <dbReference type="Proteomes" id="UP000307440"/>
    </source>
</evidence>
<reference evidence="2 3" key="1">
    <citation type="journal article" date="2019" name="Nat. Ecol. Evol.">
        <title>Megaphylogeny resolves global patterns of mushroom evolution.</title>
        <authorList>
            <person name="Varga T."/>
            <person name="Krizsan K."/>
            <person name="Foldi C."/>
            <person name="Dima B."/>
            <person name="Sanchez-Garcia M."/>
            <person name="Sanchez-Ramirez S."/>
            <person name="Szollosi G.J."/>
            <person name="Szarkandi J.G."/>
            <person name="Papp V."/>
            <person name="Albert L."/>
            <person name="Andreopoulos W."/>
            <person name="Angelini C."/>
            <person name="Antonin V."/>
            <person name="Barry K.W."/>
            <person name="Bougher N.L."/>
            <person name="Buchanan P."/>
            <person name="Buyck B."/>
            <person name="Bense V."/>
            <person name="Catcheside P."/>
            <person name="Chovatia M."/>
            <person name="Cooper J."/>
            <person name="Damon W."/>
            <person name="Desjardin D."/>
            <person name="Finy P."/>
            <person name="Geml J."/>
            <person name="Haridas S."/>
            <person name="Hughes K."/>
            <person name="Justo A."/>
            <person name="Karasinski D."/>
            <person name="Kautmanova I."/>
            <person name="Kiss B."/>
            <person name="Kocsube S."/>
            <person name="Kotiranta H."/>
            <person name="LaButti K.M."/>
            <person name="Lechner B.E."/>
            <person name="Liimatainen K."/>
            <person name="Lipzen A."/>
            <person name="Lukacs Z."/>
            <person name="Mihaltcheva S."/>
            <person name="Morgado L.N."/>
            <person name="Niskanen T."/>
            <person name="Noordeloos M.E."/>
            <person name="Ohm R.A."/>
            <person name="Ortiz-Santana B."/>
            <person name="Ovrebo C."/>
            <person name="Racz N."/>
            <person name="Riley R."/>
            <person name="Savchenko A."/>
            <person name="Shiryaev A."/>
            <person name="Soop K."/>
            <person name="Spirin V."/>
            <person name="Szebenyi C."/>
            <person name="Tomsovsky M."/>
            <person name="Tulloss R.E."/>
            <person name="Uehling J."/>
            <person name="Grigoriev I.V."/>
            <person name="Vagvolgyi C."/>
            <person name="Papp T."/>
            <person name="Martin F.M."/>
            <person name="Miettinen O."/>
            <person name="Hibbett D.S."/>
            <person name="Nagy L.G."/>
        </authorList>
    </citation>
    <scope>NUCLEOTIDE SEQUENCE [LARGE SCALE GENOMIC DNA]</scope>
    <source>
        <strain evidence="2 3">CBS 121175</strain>
    </source>
</reference>
<feature type="region of interest" description="Disordered" evidence="1">
    <location>
        <begin position="200"/>
        <end position="240"/>
    </location>
</feature>
<gene>
    <name evidence="2" type="ORF">FA15DRAFT_691746</name>
</gene>
<keyword evidence="3" id="KW-1185">Reference proteome</keyword>
<organism evidence="2 3">
    <name type="scientific">Coprinopsis marcescibilis</name>
    <name type="common">Agaric fungus</name>
    <name type="synonym">Psathyrella marcescibilis</name>
    <dbReference type="NCBI Taxonomy" id="230819"/>
    <lineage>
        <taxon>Eukaryota</taxon>
        <taxon>Fungi</taxon>
        <taxon>Dikarya</taxon>
        <taxon>Basidiomycota</taxon>
        <taxon>Agaricomycotina</taxon>
        <taxon>Agaricomycetes</taxon>
        <taxon>Agaricomycetidae</taxon>
        <taxon>Agaricales</taxon>
        <taxon>Agaricineae</taxon>
        <taxon>Psathyrellaceae</taxon>
        <taxon>Coprinopsis</taxon>
    </lineage>
</organism>
<feature type="compositionally biased region" description="Pro residues" evidence="1">
    <location>
        <begin position="119"/>
        <end position="129"/>
    </location>
</feature>
<feature type="compositionally biased region" description="Basic and acidic residues" evidence="1">
    <location>
        <begin position="531"/>
        <end position="540"/>
    </location>
</feature>
<sequence length="679" mass="73899">MANTENSNSFKDLEFTLYDTIIPHFQLNGPELLVSKPTNPFSALISQGQQPSKKQGVALLEVSSTSKSSNGTSYPSNARSAFEELAWLVDAFPPSPPASVKARKPHKPVQNNLLSASPSPTPDTQPEPVDPSLIPLPEEIPGDLIDFNNEGVVPDPTPTLQSAPPSIQVEVSRDEAVASASAIKPDGSSGMPVHNYLEAEEAESKHSHSPNIERPKSAQDGARLRAPPMSRQNNSSPSVLQGAHDFEVNEGHFNAVQRDYFNGNTHFITLNVGSIPSNESTSAQAPPDVKRKDSSESRSSNDSTLEDLGHENKRLRRKTRRLEEQVENLEQELKKARDALEIYKAKADTYQELLHAATKTRNQVDVVEAEHSMSDRRSNMKQRADAKRVLTKESRSRRNIKEYQRPSAKTNDQARRSQSSSPRLRVPYEAPQICTTSSEGSTNSAIASAAEQKLNHKSENGQQHRPQVVSESNMSSTNDSNEPDKSVDLEKKNSATPIHGLGQKSGVSLSDSKEDVGRAATSAHLASSTDGVREPLDLPSKEANPGPHDNVTNGFDEVGTSSFHPVEANAGPNRVPGVVLLASTKVDATAILQERVDTNGRPNQLWPLSTSRRASSLPRSSSPTNAALLPKQDQPETSSASQKKRKLGWPWSNLKGKDMSDLFDAKRSDKESEIPVAVA</sequence>
<feature type="compositionally biased region" description="Polar residues" evidence="1">
    <location>
        <begin position="460"/>
        <end position="480"/>
    </location>
</feature>
<feature type="compositionally biased region" description="Basic and acidic residues" evidence="1">
    <location>
        <begin position="202"/>
        <end position="217"/>
    </location>
</feature>
<dbReference type="AlphaFoldDB" id="A0A5C3L6S1"/>
<proteinExistence type="predicted"/>
<accession>A0A5C3L6S1</accession>
<feature type="region of interest" description="Disordered" evidence="1">
    <location>
        <begin position="369"/>
        <end position="571"/>
    </location>
</feature>
<feature type="compositionally biased region" description="Polar residues" evidence="1">
    <location>
        <begin position="230"/>
        <end position="239"/>
    </location>
</feature>
<feature type="compositionally biased region" description="Polar residues" evidence="1">
    <location>
        <begin position="275"/>
        <end position="284"/>
    </location>
</feature>
<feature type="compositionally biased region" description="Polar residues" evidence="1">
    <location>
        <begin position="433"/>
        <end position="446"/>
    </location>
</feature>
<dbReference type="Proteomes" id="UP000307440">
    <property type="component" value="Unassembled WGS sequence"/>
</dbReference>
<dbReference type="EMBL" id="ML210155">
    <property type="protein sequence ID" value="TFK28477.1"/>
    <property type="molecule type" value="Genomic_DNA"/>
</dbReference>
<feature type="region of interest" description="Disordered" evidence="1">
    <location>
        <begin position="275"/>
        <end position="313"/>
    </location>
</feature>
<evidence type="ECO:0000313" key="2">
    <source>
        <dbReference type="EMBL" id="TFK28477.1"/>
    </source>
</evidence>
<evidence type="ECO:0000256" key="1">
    <source>
        <dbReference type="SAM" id="MobiDB-lite"/>
    </source>
</evidence>
<feature type="region of interest" description="Disordered" evidence="1">
    <location>
        <begin position="97"/>
        <end position="130"/>
    </location>
</feature>